<evidence type="ECO:0000313" key="3">
    <source>
        <dbReference type="EMBL" id="CAI9275711.1"/>
    </source>
</evidence>
<organism evidence="3 4">
    <name type="scientific">Lactuca saligna</name>
    <name type="common">Willowleaf lettuce</name>
    <dbReference type="NCBI Taxonomy" id="75948"/>
    <lineage>
        <taxon>Eukaryota</taxon>
        <taxon>Viridiplantae</taxon>
        <taxon>Streptophyta</taxon>
        <taxon>Embryophyta</taxon>
        <taxon>Tracheophyta</taxon>
        <taxon>Spermatophyta</taxon>
        <taxon>Magnoliopsida</taxon>
        <taxon>eudicotyledons</taxon>
        <taxon>Gunneridae</taxon>
        <taxon>Pentapetalae</taxon>
        <taxon>asterids</taxon>
        <taxon>campanulids</taxon>
        <taxon>Asterales</taxon>
        <taxon>Asteraceae</taxon>
        <taxon>Cichorioideae</taxon>
        <taxon>Cichorieae</taxon>
        <taxon>Lactucinae</taxon>
        <taxon>Lactuca</taxon>
    </lineage>
</organism>
<protein>
    <recommendedName>
        <fullName evidence="2">DUF4216 domain-containing protein</fullName>
    </recommendedName>
</protein>
<reference evidence="3" key="1">
    <citation type="submission" date="2023-04" db="EMBL/GenBank/DDBJ databases">
        <authorList>
            <person name="Vijverberg K."/>
            <person name="Xiong W."/>
            <person name="Schranz E."/>
        </authorList>
    </citation>
    <scope>NUCLEOTIDE SEQUENCE</scope>
</reference>
<name>A0AA36DY26_LACSI</name>
<evidence type="ECO:0000259" key="2">
    <source>
        <dbReference type="Pfam" id="PF13952"/>
    </source>
</evidence>
<feature type="compositionally biased region" description="Acidic residues" evidence="1">
    <location>
        <begin position="180"/>
        <end position="195"/>
    </location>
</feature>
<feature type="region of interest" description="Disordered" evidence="1">
    <location>
        <begin position="1"/>
        <end position="22"/>
    </location>
</feature>
<feature type="compositionally biased region" description="Polar residues" evidence="1">
    <location>
        <begin position="318"/>
        <end position="339"/>
    </location>
</feature>
<dbReference type="Pfam" id="PF13952">
    <property type="entry name" value="DUF4216"/>
    <property type="match status" value="1"/>
</dbReference>
<gene>
    <name evidence="3" type="ORF">LSALG_LOCUS15732</name>
</gene>
<feature type="compositionally biased region" description="Polar residues" evidence="1">
    <location>
        <begin position="257"/>
        <end position="266"/>
    </location>
</feature>
<dbReference type="Proteomes" id="UP001177003">
    <property type="component" value="Chromosome 3"/>
</dbReference>
<dbReference type="PANTHER" id="PTHR48258">
    <property type="entry name" value="DUF4218 DOMAIN-CONTAINING PROTEIN-RELATED"/>
    <property type="match status" value="1"/>
</dbReference>
<feature type="region of interest" description="Disordered" evidence="1">
    <location>
        <begin position="294"/>
        <end position="350"/>
    </location>
</feature>
<feature type="domain" description="DUF4216" evidence="2">
    <location>
        <begin position="67"/>
        <end position="118"/>
    </location>
</feature>
<feature type="compositionally biased region" description="Basic and acidic residues" evidence="1">
    <location>
        <begin position="300"/>
        <end position="315"/>
    </location>
</feature>
<feature type="region of interest" description="Disordered" evidence="1">
    <location>
        <begin position="172"/>
        <end position="214"/>
    </location>
</feature>
<sequence length="350" mass="39107">MVTRDSTDGSAKHLEPLANGPSKDARSYNGYFVNGYKFHTQEYGKGRATNNYGLCMRGEMYNGKESKYYVNKNKLVDVNPKSRIQTNDPFCLASQAEQVFYTPYPAVTKETKDLWAVVKTKPRGVYEVTKAEMEVALDGNTEANGFFHLDERFELPNEVNVSERLTLDSNRTNFKQISSDESEGSDAENLEDDTYEKDRDEPVYFDYSDPDEDECGFVPGARSSPLSDLSDLPCNGFVSGARSSPSPNGLPRIPLSSGLSRTSVRTATPRFSGSSIVYGYEMTGNNEEPANDFFYNGPGQEHEPEHRHESVHEPESLMIQTPHYSGTQGGSNDAYSNGSRRPFITRKGYK</sequence>
<evidence type="ECO:0000256" key="1">
    <source>
        <dbReference type="SAM" id="MobiDB-lite"/>
    </source>
</evidence>
<keyword evidence="4" id="KW-1185">Reference proteome</keyword>
<feature type="compositionally biased region" description="Basic and acidic residues" evidence="1">
    <location>
        <begin position="1"/>
        <end position="15"/>
    </location>
</feature>
<evidence type="ECO:0000313" key="4">
    <source>
        <dbReference type="Proteomes" id="UP001177003"/>
    </source>
</evidence>
<feature type="region of interest" description="Disordered" evidence="1">
    <location>
        <begin position="238"/>
        <end position="266"/>
    </location>
</feature>
<dbReference type="EMBL" id="OX465079">
    <property type="protein sequence ID" value="CAI9275711.1"/>
    <property type="molecule type" value="Genomic_DNA"/>
</dbReference>
<dbReference type="AlphaFoldDB" id="A0AA36DY26"/>
<accession>A0AA36DY26</accession>
<dbReference type="PANTHER" id="PTHR48258:SF4">
    <property type="entry name" value="DUF4216 DOMAIN-CONTAINING PROTEIN"/>
    <property type="match status" value="1"/>
</dbReference>
<dbReference type="InterPro" id="IPR025312">
    <property type="entry name" value="DUF4216"/>
</dbReference>
<proteinExistence type="predicted"/>